<accession>A0A507E052</accession>
<keyword evidence="3" id="KW-1185">Reference proteome</keyword>
<sequence>MALTERHSRDIHNAIAEPRGTTPVVSRHSLSRTTTSEIIEEARASLRNPTRPYTPAHGTRDRQKNFILQPTVHISHEDYSRHGKSHPKRGTLPGRGFHHLTPLPRRLTPLLSHTDLSVRAPQTESHSHNTHLADRAVKKVSRNYSSAMYSPEDEFGARLQYFPTPNPSPIPTPPPRSTLQTPSAPAAHATMEDDDLLWNVTVRCLQSMINSDDISLLPTHVNALRDALNSQGWLRGGSNKIRERWKREHVMQEIIQWMDVAPDSQVAIAGCPIVMKMTRNERVLRHACKLLFKLSQNEDNDASFASFHVFESLTQFIRGLGSRPACAKQYFAARCPLLLYAIGTLKNLTHCEASARAVSEVGGAKDLGRAAAVVLDLNIASLPDDTFLLAVQLLGQITTTLRNLASSHDGYRNFLSRISESDGAETIVEILMRMLHVKVGLCDSEDVMINVCRTLSKLSLDQECLEYMSGPDNINAFLGLLVKYQSEKPLLVRICFILGNLTTTISAAHVHLRAGIPDLVSLLGLYMSVELVPDSDEEESDAVGGFSRGTKENEEVLIKLIRLLANIAVDLEAGKMIVEMMEIEDLVHLLSCKPVAEHQELTLNIVGAIANFTFYDFPRNCILRLRLDIAKDMIHLLLHPNPEIVVEAGRVLANLSRHADVRTLMAERRGTEVLTVLLDHSDRDVVYQASGCLMNVLVSGTSTAGRPDPHAVIILQNDGMLKFMEVIQNAFEEDDFELAMVVGRTLHNLCISSQRRLMNFQDINQLQELVCGILEAEDCWDASEFKQEKVEFQEVMERLDSVVMDYLEHSHETPIPGMRAAGSGPGDVEVEEWDARSEARDESIDRDATQGI</sequence>
<feature type="compositionally biased region" description="Basic and acidic residues" evidence="1">
    <location>
        <begin position="1"/>
        <end position="12"/>
    </location>
</feature>
<reference evidence="2 3" key="1">
    <citation type="journal article" date="2019" name="Sci. Rep.">
        <title>Comparative genomics of chytrid fungi reveal insights into the obligate biotrophic and pathogenic lifestyle of Synchytrium endobioticum.</title>
        <authorList>
            <person name="van de Vossenberg B.T.L.H."/>
            <person name="Warris S."/>
            <person name="Nguyen H.D.T."/>
            <person name="van Gent-Pelzer M.P.E."/>
            <person name="Joly D.L."/>
            <person name="van de Geest H.C."/>
            <person name="Bonants P.J.M."/>
            <person name="Smith D.S."/>
            <person name="Levesque C.A."/>
            <person name="van der Lee T.A.J."/>
        </authorList>
    </citation>
    <scope>NUCLEOTIDE SEQUENCE [LARGE SCALE GENOMIC DNA]</scope>
    <source>
        <strain evidence="2 3">CBS 809.83</strain>
    </source>
</reference>
<protein>
    <recommendedName>
        <fullName evidence="4">Armadillo repeat-containing domain-containing protein</fullName>
    </recommendedName>
</protein>
<comment type="caution">
    <text evidence="2">The sequence shown here is derived from an EMBL/GenBank/DDBJ whole genome shotgun (WGS) entry which is preliminary data.</text>
</comment>
<feature type="region of interest" description="Disordered" evidence="1">
    <location>
        <begin position="1"/>
        <end position="64"/>
    </location>
</feature>
<feature type="region of interest" description="Disordered" evidence="1">
    <location>
        <begin position="77"/>
        <end position="97"/>
    </location>
</feature>
<dbReference type="AlphaFoldDB" id="A0A507E052"/>
<evidence type="ECO:0000313" key="2">
    <source>
        <dbReference type="EMBL" id="TPX56735.1"/>
    </source>
</evidence>
<dbReference type="PANTHER" id="PTHR21356:SF1">
    <property type="entry name" value="ARMADILLO REPEAT-CONTAINING PROTEIN 2"/>
    <property type="match status" value="1"/>
</dbReference>
<dbReference type="STRING" id="109895.A0A507E052"/>
<dbReference type="SUPFAM" id="SSF48371">
    <property type="entry name" value="ARM repeat"/>
    <property type="match status" value="1"/>
</dbReference>
<dbReference type="InterPro" id="IPR016024">
    <property type="entry name" value="ARM-type_fold"/>
</dbReference>
<organism evidence="2 3">
    <name type="scientific">Powellomyces hirtus</name>
    <dbReference type="NCBI Taxonomy" id="109895"/>
    <lineage>
        <taxon>Eukaryota</taxon>
        <taxon>Fungi</taxon>
        <taxon>Fungi incertae sedis</taxon>
        <taxon>Chytridiomycota</taxon>
        <taxon>Chytridiomycota incertae sedis</taxon>
        <taxon>Chytridiomycetes</taxon>
        <taxon>Spizellomycetales</taxon>
        <taxon>Powellomycetaceae</taxon>
        <taxon>Powellomyces</taxon>
    </lineage>
</organism>
<feature type="compositionally biased region" description="Basic and acidic residues" evidence="1">
    <location>
        <begin position="833"/>
        <end position="852"/>
    </location>
</feature>
<name>A0A507E052_9FUNG</name>
<dbReference type="SMART" id="SM00185">
    <property type="entry name" value="ARM"/>
    <property type="match status" value="5"/>
</dbReference>
<dbReference type="Proteomes" id="UP000318582">
    <property type="component" value="Unassembled WGS sequence"/>
</dbReference>
<dbReference type="InterPro" id="IPR038905">
    <property type="entry name" value="ARMC2"/>
</dbReference>
<dbReference type="PANTHER" id="PTHR21356">
    <property type="entry name" value="ARMADILLO REPEAT CONTAINING 2"/>
    <property type="match status" value="1"/>
</dbReference>
<proteinExistence type="predicted"/>
<feature type="region of interest" description="Disordered" evidence="1">
    <location>
        <begin position="814"/>
        <end position="852"/>
    </location>
</feature>
<dbReference type="EMBL" id="QEAQ01000066">
    <property type="protein sequence ID" value="TPX56735.1"/>
    <property type="molecule type" value="Genomic_DNA"/>
</dbReference>
<dbReference type="GO" id="GO:0044782">
    <property type="term" value="P:cilium organization"/>
    <property type="evidence" value="ECO:0007669"/>
    <property type="project" value="TreeGrafter"/>
</dbReference>
<dbReference type="Gene3D" id="1.25.10.10">
    <property type="entry name" value="Leucine-rich Repeat Variant"/>
    <property type="match status" value="2"/>
</dbReference>
<evidence type="ECO:0008006" key="4">
    <source>
        <dbReference type="Google" id="ProtNLM"/>
    </source>
</evidence>
<evidence type="ECO:0000256" key="1">
    <source>
        <dbReference type="SAM" id="MobiDB-lite"/>
    </source>
</evidence>
<dbReference type="InterPro" id="IPR000225">
    <property type="entry name" value="Armadillo"/>
</dbReference>
<dbReference type="InterPro" id="IPR011989">
    <property type="entry name" value="ARM-like"/>
</dbReference>
<evidence type="ECO:0000313" key="3">
    <source>
        <dbReference type="Proteomes" id="UP000318582"/>
    </source>
</evidence>
<gene>
    <name evidence="2" type="ORF">PhCBS80983_g04338</name>
</gene>